<organism evidence="1 2">
    <name type="scientific">Lentzea albidocapillata subsp. violacea</name>
    <dbReference type="NCBI Taxonomy" id="128104"/>
    <lineage>
        <taxon>Bacteria</taxon>
        <taxon>Bacillati</taxon>
        <taxon>Actinomycetota</taxon>
        <taxon>Actinomycetes</taxon>
        <taxon>Pseudonocardiales</taxon>
        <taxon>Pseudonocardiaceae</taxon>
        <taxon>Lentzea</taxon>
    </lineage>
</organism>
<sequence>MTFMVLTAALVTVSGNDLSTYCAKAELGMEVEEKDVTTFGSLGWKTRLGGLKDGALALKWINDLADGALDEILWGIFGTVVTFSARAVNTAVSASNPTYSGNLLVSSHKPIAGEVGGVNEFDVDWKTSGAIARAVA</sequence>
<dbReference type="RefSeq" id="WP_090006157.1">
    <property type="nucleotide sequence ID" value="NZ_FNET01000005.1"/>
</dbReference>
<proteinExistence type="predicted"/>
<dbReference type="EMBL" id="FNET01000005">
    <property type="protein sequence ID" value="SDK30171.1"/>
    <property type="molecule type" value="Genomic_DNA"/>
</dbReference>
<protein>
    <recommendedName>
        <fullName evidence="3">Phage tail tube protein</fullName>
    </recommendedName>
</protein>
<dbReference type="AlphaFoldDB" id="A0A1G9ASH4"/>
<name>A0A1G9ASH4_9PSEU</name>
<dbReference type="Proteomes" id="UP000199682">
    <property type="component" value="Unassembled WGS sequence"/>
</dbReference>
<gene>
    <name evidence="1" type="ORF">SAMN04488074_105105</name>
</gene>
<evidence type="ECO:0000313" key="2">
    <source>
        <dbReference type="Proteomes" id="UP000199682"/>
    </source>
</evidence>
<evidence type="ECO:0000313" key="1">
    <source>
        <dbReference type="EMBL" id="SDK30171.1"/>
    </source>
</evidence>
<reference evidence="2" key="1">
    <citation type="submission" date="2016-10" db="EMBL/GenBank/DDBJ databases">
        <authorList>
            <person name="Varghese N."/>
            <person name="Submissions S."/>
        </authorList>
    </citation>
    <scope>NUCLEOTIDE SEQUENCE [LARGE SCALE GENOMIC DNA]</scope>
    <source>
        <strain evidence="2">DSM 44796</strain>
    </source>
</reference>
<accession>A0A1G9ASH4</accession>
<evidence type="ECO:0008006" key="3">
    <source>
        <dbReference type="Google" id="ProtNLM"/>
    </source>
</evidence>